<dbReference type="GO" id="GO:0005886">
    <property type="term" value="C:plasma membrane"/>
    <property type="evidence" value="ECO:0007669"/>
    <property type="project" value="UniProtKB-SubCell"/>
</dbReference>
<reference evidence="11 12" key="1">
    <citation type="journal article" date="2019" name="Int. J. Syst. Evol. Microbiol.">
        <title>The Global Catalogue of Microorganisms (GCM) 10K type strain sequencing project: providing services to taxonomists for standard genome sequencing and annotation.</title>
        <authorList>
            <consortium name="The Broad Institute Genomics Platform"/>
            <consortium name="The Broad Institute Genome Sequencing Center for Infectious Disease"/>
            <person name="Wu L."/>
            <person name="Ma J."/>
        </authorList>
    </citation>
    <scope>NUCLEOTIDE SEQUENCE [LARGE SCALE GENOMIC DNA]</scope>
    <source>
        <strain evidence="11 12">CGMCC 1.12563</strain>
    </source>
</reference>
<evidence type="ECO:0000256" key="6">
    <source>
        <dbReference type="ARBA" id="ARBA00023136"/>
    </source>
</evidence>
<evidence type="ECO:0000313" key="12">
    <source>
        <dbReference type="Proteomes" id="UP001597187"/>
    </source>
</evidence>
<proteinExistence type="inferred from homology"/>
<dbReference type="Pfam" id="PF00924">
    <property type="entry name" value="MS_channel_2nd"/>
    <property type="match status" value="1"/>
</dbReference>
<evidence type="ECO:0000256" key="1">
    <source>
        <dbReference type="ARBA" id="ARBA00004651"/>
    </source>
</evidence>
<feature type="region of interest" description="Disordered" evidence="7">
    <location>
        <begin position="332"/>
        <end position="367"/>
    </location>
</feature>
<accession>A0ABD6AZM9</accession>
<evidence type="ECO:0000256" key="3">
    <source>
        <dbReference type="ARBA" id="ARBA00022475"/>
    </source>
</evidence>
<dbReference type="AlphaFoldDB" id="A0ABD6AZM9"/>
<comment type="similarity">
    <text evidence="2">Belongs to the MscS (TC 1.A.23) family.</text>
</comment>
<feature type="compositionally biased region" description="Basic and acidic residues" evidence="7">
    <location>
        <begin position="355"/>
        <end position="367"/>
    </location>
</feature>
<evidence type="ECO:0000259" key="9">
    <source>
        <dbReference type="Pfam" id="PF00924"/>
    </source>
</evidence>
<dbReference type="SUPFAM" id="SSF82689">
    <property type="entry name" value="Mechanosensitive channel protein MscS (YggB), C-terminal domain"/>
    <property type="match status" value="1"/>
</dbReference>
<protein>
    <submittedName>
        <fullName evidence="11">Mechanosensitive ion channel family protein</fullName>
    </submittedName>
</protein>
<feature type="compositionally biased region" description="Polar residues" evidence="7">
    <location>
        <begin position="1"/>
        <end position="18"/>
    </location>
</feature>
<dbReference type="RefSeq" id="WP_250874976.1">
    <property type="nucleotide sequence ID" value="NZ_JALXFV010000008.1"/>
</dbReference>
<feature type="transmembrane region" description="Helical" evidence="8">
    <location>
        <begin position="96"/>
        <end position="116"/>
    </location>
</feature>
<dbReference type="SUPFAM" id="SSF50182">
    <property type="entry name" value="Sm-like ribonucleoproteins"/>
    <property type="match status" value="1"/>
</dbReference>
<dbReference type="InterPro" id="IPR045275">
    <property type="entry name" value="MscS_archaea/bacteria_type"/>
</dbReference>
<dbReference type="Gene3D" id="1.10.287.1260">
    <property type="match status" value="1"/>
</dbReference>
<feature type="domain" description="Mechanosensitive ion channel MscS C-terminal" evidence="10">
    <location>
        <begin position="219"/>
        <end position="312"/>
    </location>
</feature>
<sequence>MTTAASVQDTPNNSSNETGAGGGDSTQTTDAPNGSDVSREVTNQLVELFNIPDWAAQLVLTLLVVFLAWYGARFLTQTFGRRVARRFRRPSVTRTVLRMMRGAVYALGFLTILGIYEVSLGDITISLTVFSAVIGIVLAPIVGSYIQGVFVLADQPYEVGDMIELVGQDPPQRGFVEDITLRYTKIFTLNNTFLVVPNGTMRERDVINYSAEDSRARLTLDVLVTYEGDLSEARDLVEDAARGVDRVLEGGPDIRIGSARYPAAPTCYIESFADHGVNLRLRYWVREPYKLLTVRSRVQERIWERLDDVAVEIAYPHAHLYFDDTSGELPVAVRDGERRASADDAADGATPPSDSRPDGDGRNGQEE</sequence>
<dbReference type="InterPro" id="IPR010920">
    <property type="entry name" value="LSM_dom_sf"/>
</dbReference>
<feature type="domain" description="Mechanosensitive ion channel MscS" evidence="9">
    <location>
        <begin position="141"/>
        <end position="210"/>
    </location>
</feature>
<keyword evidence="3" id="KW-1003">Cell membrane</keyword>
<evidence type="ECO:0000256" key="2">
    <source>
        <dbReference type="ARBA" id="ARBA00008017"/>
    </source>
</evidence>
<keyword evidence="4 8" id="KW-0812">Transmembrane</keyword>
<comment type="subcellular location">
    <subcellularLocation>
        <location evidence="1">Cell membrane</location>
        <topology evidence="1">Multi-pass membrane protein</topology>
    </subcellularLocation>
</comment>
<dbReference type="Gene3D" id="3.30.70.100">
    <property type="match status" value="1"/>
</dbReference>
<feature type="region of interest" description="Disordered" evidence="7">
    <location>
        <begin position="1"/>
        <end position="37"/>
    </location>
</feature>
<gene>
    <name evidence="11" type="ORF">ACFSBT_17360</name>
</gene>
<dbReference type="InterPro" id="IPR011066">
    <property type="entry name" value="MscS_channel_C_sf"/>
</dbReference>
<comment type="caution">
    <text evidence="11">The sequence shown here is derived from an EMBL/GenBank/DDBJ whole genome shotgun (WGS) entry which is preliminary data.</text>
</comment>
<organism evidence="11 12">
    <name type="scientific">Halomarina rubra</name>
    <dbReference type="NCBI Taxonomy" id="2071873"/>
    <lineage>
        <taxon>Archaea</taxon>
        <taxon>Methanobacteriati</taxon>
        <taxon>Methanobacteriota</taxon>
        <taxon>Stenosarchaea group</taxon>
        <taxon>Halobacteria</taxon>
        <taxon>Halobacteriales</taxon>
        <taxon>Natronomonadaceae</taxon>
        <taxon>Halomarina</taxon>
    </lineage>
</organism>
<evidence type="ECO:0000256" key="7">
    <source>
        <dbReference type="SAM" id="MobiDB-lite"/>
    </source>
</evidence>
<dbReference type="InterPro" id="IPR023408">
    <property type="entry name" value="MscS_beta-dom_sf"/>
</dbReference>
<evidence type="ECO:0000259" key="10">
    <source>
        <dbReference type="Pfam" id="PF21082"/>
    </source>
</evidence>
<feature type="transmembrane region" description="Helical" evidence="8">
    <location>
        <begin position="128"/>
        <end position="153"/>
    </location>
</feature>
<feature type="transmembrane region" description="Helical" evidence="8">
    <location>
        <begin position="54"/>
        <end position="75"/>
    </location>
</feature>
<dbReference type="PANTHER" id="PTHR30221">
    <property type="entry name" value="SMALL-CONDUCTANCE MECHANOSENSITIVE CHANNEL"/>
    <property type="match status" value="1"/>
</dbReference>
<dbReference type="InterPro" id="IPR006685">
    <property type="entry name" value="MscS_channel_2nd"/>
</dbReference>
<feature type="compositionally biased region" description="Polar residues" evidence="7">
    <location>
        <begin position="25"/>
        <end position="37"/>
    </location>
</feature>
<dbReference type="InterPro" id="IPR011014">
    <property type="entry name" value="MscS_channel_TM-2"/>
</dbReference>
<name>A0ABD6AZM9_9EURY</name>
<dbReference type="Pfam" id="PF21082">
    <property type="entry name" value="MS_channel_3rd"/>
    <property type="match status" value="1"/>
</dbReference>
<evidence type="ECO:0000256" key="5">
    <source>
        <dbReference type="ARBA" id="ARBA00022989"/>
    </source>
</evidence>
<dbReference type="Proteomes" id="UP001597187">
    <property type="component" value="Unassembled WGS sequence"/>
</dbReference>
<keyword evidence="5 8" id="KW-1133">Transmembrane helix</keyword>
<evidence type="ECO:0000313" key="11">
    <source>
        <dbReference type="EMBL" id="MFD1515052.1"/>
    </source>
</evidence>
<evidence type="ECO:0000256" key="4">
    <source>
        <dbReference type="ARBA" id="ARBA00022692"/>
    </source>
</evidence>
<evidence type="ECO:0000256" key="8">
    <source>
        <dbReference type="SAM" id="Phobius"/>
    </source>
</evidence>
<keyword evidence="6 8" id="KW-0472">Membrane</keyword>
<dbReference type="EMBL" id="JBHUDC010000008">
    <property type="protein sequence ID" value="MFD1515052.1"/>
    <property type="molecule type" value="Genomic_DNA"/>
</dbReference>
<keyword evidence="12" id="KW-1185">Reference proteome</keyword>
<dbReference type="Gene3D" id="2.30.30.60">
    <property type="match status" value="1"/>
</dbReference>
<dbReference type="PANTHER" id="PTHR30221:SF1">
    <property type="entry name" value="SMALL-CONDUCTANCE MECHANOSENSITIVE CHANNEL"/>
    <property type="match status" value="1"/>
</dbReference>
<dbReference type="SUPFAM" id="SSF82861">
    <property type="entry name" value="Mechanosensitive channel protein MscS (YggB), transmembrane region"/>
    <property type="match status" value="1"/>
</dbReference>
<dbReference type="InterPro" id="IPR049278">
    <property type="entry name" value="MS_channel_C"/>
</dbReference>